<sequence>MSQLSALASSDQFAPESDSLGSSGPVDSGLYDADITMAFIQKSKGGALGVTLHAQLGNREHRETIYVTSGDAKGNKTYYEKDGKQFPLPGFQLMTSICLLTVGKELNQIDTEQKVVKLYSRDAGGEVPTQVDMLTPLLGQKIKLGLIKQIEDKNQFVEGQGYLPTGETRELNVIDKAFRAADNMTVAEIYAQATDAEFFRLWADKWAGETRNRAKGASNSAGASGMPGGVAAGAQQAAQQGGGQRKSLFG</sequence>
<protein>
    <recommendedName>
        <fullName evidence="4">Single-stranded DNA-binding protein</fullName>
    </recommendedName>
</protein>
<evidence type="ECO:0000256" key="1">
    <source>
        <dbReference type="SAM" id="MobiDB-lite"/>
    </source>
</evidence>
<proteinExistence type="predicted"/>
<evidence type="ECO:0000313" key="3">
    <source>
        <dbReference type="Proteomes" id="UP001269375"/>
    </source>
</evidence>
<feature type="region of interest" description="Disordered" evidence="1">
    <location>
        <begin position="213"/>
        <end position="250"/>
    </location>
</feature>
<comment type="caution">
    <text evidence="2">The sequence shown here is derived from an EMBL/GenBank/DDBJ whole genome shotgun (WGS) entry which is preliminary data.</text>
</comment>
<keyword evidence="3" id="KW-1185">Reference proteome</keyword>
<accession>A0ABU1GZP9</accession>
<gene>
    <name evidence="2" type="ORF">QC825_14735</name>
</gene>
<evidence type="ECO:0000313" key="2">
    <source>
        <dbReference type="EMBL" id="MDR5897325.1"/>
    </source>
</evidence>
<dbReference type="Proteomes" id="UP001269375">
    <property type="component" value="Unassembled WGS sequence"/>
</dbReference>
<feature type="region of interest" description="Disordered" evidence="1">
    <location>
        <begin position="1"/>
        <end position="25"/>
    </location>
</feature>
<organism evidence="2 3">
    <name type="scientific">Larsenimonas suaedae</name>
    <dbReference type="NCBI Taxonomy" id="1851019"/>
    <lineage>
        <taxon>Bacteria</taxon>
        <taxon>Pseudomonadati</taxon>
        <taxon>Pseudomonadota</taxon>
        <taxon>Gammaproteobacteria</taxon>
        <taxon>Oceanospirillales</taxon>
        <taxon>Halomonadaceae</taxon>
        <taxon>Larsenimonas</taxon>
    </lineage>
</organism>
<feature type="compositionally biased region" description="Polar residues" evidence="1">
    <location>
        <begin position="1"/>
        <end position="12"/>
    </location>
</feature>
<name>A0ABU1GZP9_9GAMM</name>
<evidence type="ECO:0008006" key="4">
    <source>
        <dbReference type="Google" id="ProtNLM"/>
    </source>
</evidence>
<reference evidence="2 3" key="1">
    <citation type="submission" date="2023-04" db="EMBL/GenBank/DDBJ databases">
        <title>A long-awaited taxogenomic arrangement of the family Halomonadaceae.</title>
        <authorList>
            <person name="De La Haba R."/>
            <person name="Chuvochina M."/>
            <person name="Wittouck S."/>
            <person name="Arahal D.R."/>
            <person name="Sanchez-Porro C."/>
            <person name="Hugenholtz P."/>
            <person name="Ventosa A."/>
        </authorList>
    </citation>
    <scope>NUCLEOTIDE SEQUENCE [LARGE SCALE GENOMIC DNA]</scope>
    <source>
        <strain evidence="2 3">DSM 22428</strain>
    </source>
</reference>
<dbReference type="RefSeq" id="WP_251595636.1">
    <property type="nucleotide sequence ID" value="NZ_JAMLJI010000006.1"/>
</dbReference>
<dbReference type="EMBL" id="JARWAO010000010">
    <property type="protein sequence ID" value="MDR5897325.1"/>
    <property type="molecule type" value="Genomic_DNA"/>
</dbReference>